<organism evidence="1 2">
    <name type="scientific">Candidatus Pristimantibacillus lignocellulolyticus</name>
    <dbReference type="NCBI Taxonomy" id="2994561"/>
    <lineage>
        <taxon>Bacteria</taxon>
        <taxon>Bacillati</taxon>
        <taxon>Bacillota</taxon>
        <taxon>Bacilli</taxon>
        <taxon>Bacillales</taxon>
        <taxon>Paenibacillaceae</taxon>
        <taxon>Candidatus Pristimantibacillus</taxon>
    </lineage>
</organism>
<gene>
    <name evidence="1" type="ORF">NAG76_20500</name>
</gene>
<dbReference type="KEGG" id="plig:NAG76_20500"/>
<dbReference type="Proteomes" id="UP001056756">
    <property type="component" value="Chromosome"/>
</dbReference>
<evidence type="ECO:0000313" key="2">
    <source>
        <dbReference type="Proteomes" id="UP001056756"/>
    </source>
</evidence>
<proteinExistence type="predicted"/>
<reference evidence="1" key="1">
    <citation type="submission" date="2022-05" db="EMBL/GenBank/DDBJ databases">
        <title>Novel bacterial taxa in a minimal lignocellulolytic consortium and its capacity to transform plastics disclosed by genome-resolved metagenomics.</title>
        <authorList>
            <person name="Rodriguez C.A.D."/>
            <person name="Diaz-Garcia L."/>
            <person name="Herrera K."/>
            <person name="Tarazona N.A."/>
            <person name="Sproer C."/>
            <person name="Overmann J."/>
            <person name="Jimenez D.J."/>
        </authorList>
    </citation>
    <scope>NUCLEOTIDE SEQUENCE</scope>
    <source>
        <strain evidence="1">MAG5</strain>
    </source>
</reference>
<dbReference type="AlphaFoldDB" id="A0A9J6ZDM8"/>
<accession>A0A9J6ZDM8</accession>
<evidence type="ECO:0000313" key="1">
    <source>
        <dbReference type="EMBL" id="URN94173.1"/>
    </source>
</evidence>
<name>A0A9J6ZDM8_9BACL</name>
<sequence>MTNEMTANLSLNEATLQFVNYYAENELDTIEIQTHNLQELFRSSAYYNKRYESDNKLAVGKAISYALDRSEHWKRVRVGLYRNIIIANNEPSVEVEEDIISEEEITKPLNLPSTDFRNGLIEFLTSQLFDLLKIHMNSNDIYNGKYRMSANEISSKLYSLTESYYKKQKLPYQHYKMGDYISEEAMMFAGLKGSKKKLVFEYMVPKNLYINEFIKLTSDNEITPSIIQDRLQRYYYICIVSVAEYERLNPFVMGEGWDGRNPFYRYEQSGIRYVEQER</sequence>
<protein>
    <submittedName>
        <fullName evidence="1">Uncharacterized protein</fullName>
    </submittedName>
</protein>
<dbReference type="EMBL" id="CP097899">
    <property type="protein sequence ID" value="URN94173.1"/>
    <property type="molecule type" value="Genomic_DNA"/>
</dbReference>